<comment type="caution">
    <text evidence="2">The sequence shown here is derived from an EMBL/GenBank/DDBJ whole genome shotgun (WGS) entry which is preliminary data.</text>
</comment>
<keyword evidence="3" id="KW-1185">Reference proteome</keyword>
<name>A0A7W6E6W3_9RHOB</name>
<dbReference type="AlphaFoldDB" id="A0A7W6E6W3"/>
<evidence type="ECO:0000313" key="3">
    <source>
        <dbReference type="Proteomes" id="UP000530268"/>
    </source>
</evidence>
<organism evidence="2 3">
    <name type="scientific">Sulfitobacter undariae</name>
    <dbReference type="NCBI Taxonomy" id="1563671"/>
    <lineage>
        <taxon>Bacteria</taxon>
        <taxon>Pseudomonadati</taxon>
        <taxon>Pseudomonadota</taxon>
        <taxon>Alphaproteobacteria</taxon>
        <taxon>Rhodobacterales</taxon>
        <taxon>Roseobacteraceae</taxon>
        <taxon>Sulfitobacter</taxon>
    </lineage>
</organism>
<keyword evidence="1" id="KW-0812">Transmembrane</keyword>
<dbReference type="RefSeq" id="WP_184565658.1">
    <property type="nucleotide sequence ID" value="NZ_JACIEI010000006.1"/>
</dbReference>
<gene>
    <name evidence="2" type="ORF">GGR95_002187</name>
</gene>
<keyword evidence="1" id="KW-0472">Membrane</keyword>
<dbReference type="EMBL" id="JACIEI010000006">
    <property type="protein sequence ID" value="MBB3994541.1"/>
    <property type="molecule type" value="Genomic_DNA"/>
</dbReference>
<evidence type="ECO:0000256" key="1">
    <source>
        <dbReference type="SAM" id="Phobius"/>
    </source>
</evidence>
<protein>
    <submittedName>
        <fullName evidence="2">Uncharacterized protein</fullName>
    </submittedName>
</protein>
<accession>A0A7W6E6W3</accession>
<feature type="transmembrane region" description="Helical" evidence="1">
    <location>
        <begin position="44"/>
        <end position="65"/>
    </location>
</feature>
<proteinExistence type="predicted"/>
<dbReference type="Proteomes" id="UP000530268">
    <property type="component" value="Unassembled WGS sequence"/>
</dbReference>
<keyword evidence="1" id="KW-1133">Transmembrane helix</keyword>
<evidence type="ECO:0000313" key="2">
    <source>
        <dbReference type="EMBL" id="MBB3994541.1"/>
    </source>
</evidence>
<sequence length="102" mass="11156">MPILPFLAAIALFVLSTVAGLPQIRKLIAVREARHELRRGSASWIRGIAGWAAIAFWLMAVWFFATIIGDWGVSGDLGAAIERSWLRLRILLEIAAALGDSD</sequence>
<reference evidence="2 3" key="1">
    <citation type="submission" date="2020-08" db="EMBL/GenBank/DDBJ databases">
        <title>Genomic Encyclopedia of Type Strains, Phase IV (KMG-IV): sequencing the most valuable type-strain genomes for metagenomic binning, comparative biology and taxonomic classification.</title>
        <authorList>
            <person name="Goeker M."/>
        </authorList>
    </citation>
    <scope>NUCLEOTIDE SEQUENCE [LARGE SCALE GENOMIC DNA]</scope>
    <source>
        <strain evidence="2 3">DSM 102234</strain>
    </source>
</reference>